<reference evidence="11 13" key="2">
    <citation type="submission" date="2023-02" db="EMBL/GenBank/DDBJ databases">
        <title>Encephalitozoon hellem ATCC 50451 complete genome.</title>
        <authorList>
            <person name="Mascarenhas dos Santos A.C."/>
            <person name="Julian A.T."/>
            <person name="Pombert J.-F."/>
        </authorList>
    </citation>
    <scope>NUCLEOTIDE SEQUENCE [LARGE SCALE GENOMIC DNA]</scope>
    <source>
        <strain evidence="11 13">ATCC 50451</strain>
    </source>
</reference>
<dbReference type="Pfam" id="PF00664">
    <property type="entry name" value="ABC_membrane"/>
    <property type="match status" value="1"/>
</dbReference>
<dbReference type="GO" id="GO:0016887">
    <property type="term" value="F:ATP hydrolysis activity"/>
    <property type="evidence" value="ECO:0007669"/>
    <property type="project" value="InterPro"/>
</dbReference>
<dbReference type="Proteomes" id="UP001059546">
    <property type="component" value="Chromosome X"/>
</dbReference>
<feature type="transmembrane region" description="Helical" evidence="7">
    <location>
        <begin position="80"/>
        <end position="101"/>
    </location>
</feature>
<dbReference type="InterPro" id="IPR027417">
    <property type="entry name" value="P-loop_NTPase"/>
</dbReference>
<evidence type="ECO:0000256" key="1">
    <source>
        <dbReference type="ARBA" id="ARBA00004141"/>
    </source>
</evidence>
<keyword evidence="4" id="KW-0067">ATP-binding</keyword>
<keyword evidence="5 7" id="KW-1133">Transmembrane helix</keyword>
<dbReference type="PANTHER" id="PTHR24221">
    <property type="entry name" value="ATP-BINDING CASSETTE SUB-FAMILY B"/>
    <property type="match status" value="1"/>
</dbReference>
<keyword evidence="2 7" id="KW-0812">Transmembrane</keyword>
<comment type="subcellular location">
    <subcellularLocation>
        <location evidence="1">Membrane</location>
        <topology evidence="1">Multi-pass membrane protein</topology>
    </subcellularLocation>
</comment>
<evidence type="ECO:0000259" key="9">
    <source>
        <dbReference type="PROSITE" id="PS50929"/>
    </source>
</evidence>
<organism evidence="10 12">
    <name type="scientific">Encephalitozoon hellem</name>
    <name type="common">Microsporidian parasite</name>
    <dbReference type="NCBI Taxonomy" id="27973"/>
    <lineage>
        <taxon>Eukaryota</taxon>
        <taxon>Fungi</taxon>
        <taxon>Fungi incertae sedis</taxon>
        <taxon>Microsporidia</taxon>
        <taxon>Unikaryonidae</taxon>
        <taxon>Encephalitozoon</taxon>
    </lineage>
</organism>
<dbReference type="InterPro" id="IPR011527">
    <property type="entry name" value="ABC1_TM_dom"/>
</dbReference>
<feature type="transmembrane region" description="Helical" evidence="7">
    <location>
        <begin position="171"/>
        <end position="191"/>
    </location>
</feature>
<dbReference type="InterPro" id="IPR003439">
    <property type="entry name" value="ABC_transporter-like_ATP-bd"/>
</dbReference>
<feature type="transmembrane region" description="Helical" evidence="7">
    <location>
        <begin position="21"/>
        <end position="39"/>
    </location>
</feature>
<evidence type="ECO:0000256" key="4">
    <source>
        <dbReference type="ARBA" id="ARBA00022840"/>
    </source>
</evidence>
<evidence type="ECO:0000256" key="2">
    <source>
        <dbReference type="ARBA" id="ARBA00022692"/>
    </source>
</evidence>
<dbReference type="SUPFAM" id="SSF52540">
    <property type="entry name" value="P-loop containing nucleoside triphosphate hydrolases"/>
    <property type="match status" value="1"/>
</dbReference>
<dbReference type="PANTHER" id="PTHR24221:SF503">
    <property type="entry name" value="MITOCHONDRIAL POTASSIUM CHANNEL ATP-BINDING SUBUNIT"/>
    <property type="match status" value="1"/>
</dbReference>
<sequence length="572" mass="66290">MKIRGHGRYSYMMSLVTNFLVKDRMVLLGISATVFFIMLSSKFHFEFQKLITKVEQYIVGKATDGTESSRLLISFMLLPINHYVASLIYKLISAYVIQILMGKSFQHCLKEYLLINYHGFHHLGSGQIHSLVERRSNAMVSFMRIFFADIFFNVTYVMWGFLYFYRCSVGIVVLTIVQILVYAVVSWRGTIIRNHFRRKYNSAYNTASNRLYGILQNYDIIKSYNKEEKELSKYLGTIWDVGRHSRKYDQVNAFVEFFQKSLFFVPNAFLVFMIINGYMFKSMTVGNRYIEYSKFFSELRNGIMKLKDSIFTMNENLTDIFDSKIEDMAEEDDGLGLTIESFNDSIRFCDVSICIGNKLIMEGFSGEIKKGEKIGIIGKNGCGKSSLINALLRFLEYRGEIHIDGIELRRIRKSSIRSLISFVPQNHHLFNGTVLENIAYSCNSVEYEDVLKKCMHFNTHEMFSKLGKGYQTVVGENGKFLSGGQKQRISFMRAMVKDSDIIVLDEPTSNLDADSERELVEMILKRMNDKTVFLVVHDHDLLRGFDKILGLHDNAVRVYDSFDEFIVDRSKY</sequence>
<dbReference type="PROSITE" id="PS50929">
    <property type="entry name" value="ABC_TM1F"/>
    <property type="match status" value="1"/>
</dbReference>
<evidence type="ECO:0000313" key="11">
    <source>
        <dbReference type="EMBL" id="WEL39695.1"/>
    </source>
</evidence>
<evidence type="ECO:0000256" key="6">
    <source>
        <dbReference type="ARBA" id="ARBA00023136"/>
    </source>
</evidence>
<dbReference type="GO" id="GO:0140359">
    <property type="term" value="F:ABC-type transporter activity"/>
    <property type="evidence" value="ECO:0007669"/>
    <property type="project" value="InterPro"/>
</dbReference>
<dbReference type="GO" id="GO:0005524">
    <property type="term" value="F:ATP binding"/>
    <property type="evidence" value="ECO:0007669"/>
    <property type="project" value="UniProtKB-KW"/>
</dbReference>
<dbReference type="AlphaFoldDB" id="A0A9Q9C4V9"/>
<accession>A0A9Q9C4V9</accession>
<protein>
    <submittedName>
        <fullName evidence="11">ABC transporter</fullName>
    </submittedName>
    <submittedName>
        <fullName evidence="10">Antigen peptide transporter 1</fullName>
    </submittedName>
</protein>
<dbReference type="OrthoDB" id="6500128at2759"/>
<dbReference type="SMART" id="SM00382">
    <property type="entry name" value="AAA"/>
    <property type="match status" value="1"/>
</dbReference>
<keyword evidence="13" id="KW-1185">Reference proteome</keyword>
<dbReference type="Gene3D" id="1.20.1560.10">
    <property type="entry name" value="ABC transporter type 1, transmembrane domain"/>
    <property type="match status" value="1"/>
</dbReference>
<evidence type="ECO:0000313" key="12">
    <source>
        <dbReference type="Proteomes" id="UP001059546"/>
    </source>
</evidence>
<feature type="domain" description="ABC transmembrane type-1" evidence="9">
    <location>
        <begin position="27"/>
        <end position="286"/>
    </location>
</feature>
<dbReference type="GO" id="GO:0016020">
    <property type="term" value="C:membrane"/>
    <property type="evidence" value="ECO:0007669"/>
    <property type="project" value="UniProtKB-SubCell"/>
</dbReference>
<feature type="transmembrane region" description="Helical" evidence="7">
    <location>
        <begin position="145"/>
        <end position="165"/>
    </location>
</feature>
<name>A0A9Q9C4V9_ENCHE</name>
<keyword evidence="3" id="KW-0547">Nucleotide-binding</keyword>
<dbReference type="InterPro" id="IPR003593">
    <property type="entry name" value="AAA+_ATPase"/>
</dbReference>
<dbReference type="InterPro" id="IPR039421">
    <property type="entry name" value="Type_1_exporter"/>
</dbReference>
<dbReference type="SUPFAM" id="SSF90123">
    <property type="entry name" value="ABC transporter transmembrane region"/>
    <property type="match status" value="1"/>
</dbReference>
<dbReference type="Proteomes" id="UP001217963">
    <property type="component" value="Chromosome X"/>
</dbReference>
<evidence type="ECO:0000256" key="3">
    <source>
        <dbReference type="ARBA" id="ARBA00022741"/>
    </source>
</evidence>
<dbReference type="EMBL" id="CP119071">
    <property type="protein sequence ID" value="WEL39695.1"/>
    <property type="molecule type" value="Genomic_DNA"/>
</dbReference>
<dbReference type="EMBL" id="CP075156">
    <property type="protein sequence ID" value="UTX44204.1"/>
    <property type="molecule type" value="Genomic_DNA"/>
</dbReference>
<evidence type="ECO:0000256" key="5">
    <source>
        <dbReference type="ARBA" id="ARBA00022989"/>
    </source>
</evidence>
<evidence type="ECO:0000259" key="8">
    <source>
        <dbReference type="PROSITE" id="PS50893"/>
    </source>
</evidence>
<feature type="transmembrane region" description="Helical" evidence="7">
    <location>
        <begin position="262"/>
        <end position="280"/>
    </location>
</feature>
<keyword evidence="6 7" id="KW-0472">Membrane</keyword>
<dbReference type="PROSITE" id="PS50893">
    <property type="entry name" value="ABC_TRANSPORTER_2"/>
    <property type="match status" value="1"/>
</dbReference>
<evidence type="ECO:0000313" key="10">
    <source>
        <dbReference type="EMBL" id="UTX44204.1"/>
    </source>
</evidence>
<proteinExistence type="predicted"/>
<dbReference type="InterPro" id="IPR036640">
    <property type="entry name" value="ABC1_TM_sf"/>
</dbReference>
<feature type="domain" description="ABC transporter" evidence="8">
    <location>
        <begin position="346"/>
        <end position="572"/>
    </location>
</feature>
<dbReference type="Gene3D" id="3.40.50.300">
    <property type="entry name" value="P-loop containing nucleotide triphosphate hydrolases"/>
    <property type="match status" value="1"/>
</dbReference>
<reference evidence="10" key="1">
    <citation type="submission" date="2021-05" db="EMBL/GenBank/DDBJ databases">
        <title>Encephalitozoon hellem ATCC 50604 Complete Genome.</title>
        <authorList>
            <person name="Mascarenhas dos Santos A.C."/>
            <person name="Julian A.T."/>
            <person name="Pombert J.-F."/>
        </authorList>
    </citation>
    <scope>NUCLEOTIDE SEQUENCE</scope>
    <source>
        <strain evidence="10">ATCC 50604</strain>
    </source>
</reference>
<evidence type="ECO:0000313" key="13">
    <source>
        <dbReference type="Proteomes" id="UP001217963"/>
    </source>
</evidence>
<dbReference type="Pfam" id="PF00005">
    <property type="entry name" value="ABC_tran"/>
    <property type="match status" value="1"/>
</dbReference>
<gene>
    <name evidence="10" type="ORF">GPU96_10g19960</name>
    <name evidence="11" type="ORF">PFJ87_10g01440</name>
</gene>
<evidence type="ECO:0000256" key="7">
    <source>
        <dbReference type="SAM" id="Phobius"/>
    </source>
</evidence>